<feature type="domain" description="Csd3-like second N-terminal" evidence="10">
    <location>
        <begin position="201"/>
        <end position="303"/>
    </location>
</feature>
<keyword evidence="4" id="KW-0479">Metal-binding</keyword>
<accession>A0A7W9X3Q2</accession>
<dbReference type="InterPro" id="IPR045834">
    <property type="entry name" value="Csd3_N2"/>
</dbReference>
<dbReference type="Proteomes" id="UP000540787">
    <property type="component" value="Unassembled WGS sequence"/>
</dbReference>
<sequence>MNPIQKITRQTLLQLVPKTRKARVLSAGAVFLSMCAFGAVGVAPIASDPSDLPVTLVATNLELPNLASQIAALQQDEQQFIHEERIRRGDSLGSLFTRLGIEDAQAQKFVRSDKLARRLLSLQTGKRIQAETDENGLLLSMRATVIDGKNGDARTISVERKGEAFVALEAPAKLERRVEMRSRDIASSLYAATDSNVDGGSLPDSIVGQIIEMFSTDIDFRNDVKRGDRFNVVYETFWLDGEQVKTGRILAGEFVNRGVAYQSVWYEDPITKQGGYYTLDGKALKKAFLKSPLEYSRISSGFSMRVHPLLGKWKAHKGVDYAASTGTPIRAVADATVDFAGNGNGYGNMVVLKHWSAYSTAYAHMSRIAPGMRKGAKINQGQVIGYVGSTGWSTGAHLHYEFRVAGVAKDPNQYKSLAQQPLNQAELARFRMAAAEMNHRFSLLGPSGSAMAAR</sequence>
<evidence type="ECO:0000256" key="1">
    <source>
        <dbReference type="ARBA" id="ARBA00001947"/>
    </source>
</evidence>
<comment type="caution">
    <text evidence="11">The sequence shown here is derived from an EMBL/GenBank/DDBJ whole genome shotgun (WGS) entry which is preliminary data.</text>
</comment>
<comment type="subcellular location">
    <subcellularLocation>
        <location evidence="2">Cell envelope</location>
    </subcellularLocation>
</comment>
<evidence type="ECO:0000259" key="9">
    <source>
        <dbReference type="Pfam" id="PF01551"/>
    </source>
</evidence>
<dbReference type="PANTHER" id="PTHR21666">
    <property type="entry name" value="PEPTIDASE-RELATED"/>
    <property type="match status" value="1"/>
</dbReference>
<dbReference type="Pfam" id="PF19425">
    <property type="entry name" value="Csd3_N2"/>
    <property type="match status" value="1"/>
</dbReference>
<feature type="domain" description="M23ase beta-sheet core" evidence="9">
    <location>
        <begin position="315"/>
        <end position="411"/>
    </location>
</feature>
<evidence type="ECO:0000256" key="7">
    <source>
        <dbReference type="ARBA" id="ARBA00023049"/>
    </source>
</evidence>
<dbReference type="InterPro" id="IPR050570">
    <property type="entry name" value="Cell_wall_metabolism_enzyme"/>
</dbReference>
<proteinExistence type="predicted"/>
<keyword evidence="8" id="KW-0472">Membrane</keyword>
<evidence type="ECO:0000256" key="5">
    <source>
        <dbReference type="ARBA" id="ARBA00022801"/>
    </source>
</evidence>
<dbReference type="InterPro" id="IPR016047">
    <property type="entry name" value="M23ase_b-sheet_dom"/>
</dbReference>
<keyword evidence="3" id="KW-0645">Protease</keyword>
<keyword evidence="8" id="KW-0812">Transmembrane</keyword>
<keyword evidence="8" id="KW-1133">Transmembrane helix</keyword>
<keyword evidence="7" id="KW-0482">Metalloprotease</keyword>
<dbReference type="SUPFAM" id="SSF51261">
    <property type="entry name" value="Duplicated hybrid motif"/>
    <property type="match status" value="1"/>
</dbReference>
<dbReference type="GO" id="GO:0030313">
    <property type="term" value="C:cell envelope"/>
    <property type="evidence" value="ECO:0007669"/>
    <property type="project" value="UniProtKB-SubCell"/>
</dbReference>
<dbReference type="Gene3D" id="3.10.450.350">
    <property type="match status" value="2"/>
</dbReference>
<dbReference type="GO" id="GO:0006508">
    <property type="term" value="P:proteolysis"/>
    <property type="evidence" value="ECO:0007669"/>
    <property type="project" value="UniProtKB-KW"/>
</dbReference>
<evidence type="ECO:0000256" key="4">
    <source>
        <dbReference type="ARBA" id="ARBA00022723"/>
    </source>
</evidence>
<evidence type="ECO:0000256" key="8">
    <source>
        <dbReference type="SAM" id="Phobius"/>
    </source>
</evidence>
<dbReference type="EMBL" id="JACHBX010000005">
    <property type="protein sequence ID" value="MBB6135939.1"/>
    <property type="molecule type" value="Genomic_DNA"/>
</dbReference>
<protein>
    <submittedName>
        <fullName evidence="11">Murein DD-endopeptidase MepM/ murein hydrolase activator NlpD</fullName>
    </submittedName>
</protein>
<evidence type="ECO:0000259" key="10">
    <source>
        <dbReference type="Pfam" id="PF19425"/>
    </source>
</evidence>
<evidence type="ECO:0000256" key="3">
    <source>
        <dbReference type="ARBA" id="ARBA00022670"/>
    </source>
</evidence>
<evidence type="ECO:0000256" key="2">
    <source>
        <dbReference type="ARBA" id="ARBA00004196"/>
    </source>
</evidence>
<comment type="cofactor">
    <cofactor evidence="1">
        <name>Zn(2+)</name>
        <dbReference type="ChEBI" id="CHEBI:29105"/>
    </cofactor>
</comment>
<name>A0A7W9X3Q2_9BURK</name>
<evidence type="ECO:0000256" key="6">
    <source>
        <dbReference type="ARBA" id="ARBA00022833"/>
    </source>
</evidence>
<evidence type="ECO:0000313" key="12">
    <source>
        <dbReference type="Proteomes" id="UP000540787"/>
    </source>
</evidence>
<dbReference type="InterPro" id="IPR011055">
    <property type="entry name" value="Dup_hybrid_motif"/>
</dbReference>
<keyword evidence="6" id="KW-0862">Zinc</keyword>
<feature type="transmembrane region" description="Helical" evidence="8">
    <location>
        <begin position="24"/>
        <end position="46"/>
    </location>
</feature>
<dbReference type="Gene3D" id="2.70.70.10">
    <property type="entry name" value="Glucose Permease (Domain IIA)"/>
    <property type="match status" value="1"/>
</dbReference>
<keyword evidence="12" id="KW-1185">Reference proteome</keyword>
<organism evidence="11 12">
    <name type="scientific">Massilia aurea</name>
    <dbReference type="NCBI Taxonomy" id="373040"/>
    <lineage>
        <taxon>Bacteria</taxon>
        <taxon>Pseudomonadati</taxon>
        <taxon>Pseudomonadota</taxon>
        <taxon>Betaproteobacteria</taxon>
        <taxon>Burkholderiales</taxon>
        <taxon>Oxalobacteraceae</taxon>
        <taxon>Telluria group</taxon>
        <taxon>Massilia</taxon>
    </lineage>
</organism>
<reference evidence="11 12" key="1">
    <citation type="submission" date="2020-08" db="EMBL/GenBank/DDBJ databases">
        <title>The Agave Microbiome: Exploring the role of microbial communities in plant adaptations to desert environments.</title>
        <authorList>
            <person name="Partida-Martinez L.P."/>
        </authorList>
    </citation>
    <scope>NUCLEOTIDE SEQUENCE [LARGE SCALE GENOMIC DNA]</scope>
    <source>
        <strain evidence="11 12">AT3.2</strain>
    </source>
</reference>
<dbReference type="CDD" id="cd12797">
    <property type="entry name" value="M23_peptidase"/>
    <property type="match status" value="1"/>
</dbReference>
<gene>
    <name evidence="11" type="ORF">HD842_004116</name>
</gene>
<dbReference type="GO" id="GO:0046872">
    <property type="term" value="F:metal ion binding"/>
    <property type="evidence" value="ECO:0007669"/>
    <property type="project" value="UniProtKB-KW"/>
</dbReference>
<dbReference type="RefSeq" id="WP_183556754.1">
    <property type="nucleotide sequence ID" value="NZ_JACHBX010000005.1"/>
</dbReference>
<dbReference type="GO" id="GO:0004222">
    <property type="term" value="F:metalloendopeptidase activity"/>
    <property type="evidence" value="ECO:0007669"/>
    <property type="project" value="TreeGrafter"/>
</dbReference>
<dbReference type="Pfam" id="PF01551">
    <property type="entry name" value="Peptidase_M23"/>
    <property type="match status" value="1"/>
</dbReference>
<dbReference type="AlphaFoldDB" id="A0A7W9X3Q2"/>
<keyword evidence="5 11" id="KW-0378">Hydrolase</keyword>
<evidence type="ECO:0000313" key="11">
    <source>
        <dbReference type="EMBL" id="MBB6135939.1"/>
    </source>
</evidence>
<dbReference type="PANTHER" id="PTHR21666:SF288">
    <property type="entry name" value="CELL DIVISION PROTEIN YTFB"/>
    <property type="match status" value="1"/>
</dbReference>